<feature type="region of interest" description="Disordered" evidence="1">
    <location>
        <begin position="80"/>
        <end position="132"/>
    </location>
</feature>
<comment type="caution">
    <text evidence="2">The sequence shown here is derived from an EMBL/GenBank/DDBJ whole genome shotgun (WGS) entry which is preliminary data.</text>
</comment>
<evidence type="ECO:0000313" key="2">
    <source>
        <dbReference type="EMBL" id="VDI75289.1"/>
    </source>
</evidence>
<reference evidence="2" key="1">
    <citation type="submission" date="2018-11" db="EMBL/GenBank/DDBJ databases">
        <authorList>
            <person name="Alioto T."/>
            <person name="Alioto T."/>
        </authorList>
    </citation>
    <scope>NUCLEOTIDE SEQUENCE</scope>
</reference>
<name>A0A8B6H9G2_MYTGA</name>
<gene>
    <name evidence="2" type="ORF">MGAL_10B042164</name>
</gene>
<dbReference type="EMBL" id="UYJE01009653">
    <property type="protein sequence ID" value="VDI75289.1"/>
    <property type="molecule type" value="Genomic_DNA"/>
</dbReference>
<dbReference type="PANTHER" id="PTHR45823:SF1">
    <property type="entry name" value="T-SNARE COILED-COIL HOMOLOGY DOMAIN-CONTAINING PROTEIN"/>
    <property type="match status" value="1"/>
</dbReference>
<sequence length="266" mass="30120">MIANLVFTVNTTDLITKEAIEIWVQRKDGICLNNCCLVFNTGCQDRKTQRQILMLSVLIFLTVDTPRTVFRHSDSGIGSVRRSEQLSKQTNSPIYEKNVSSSVNGGGLGARPRSSVRFETSTPAAEKQTSKHFTEQLQFPISDKFVTKRASKTGLTRDTESCEDKQSYPLDGYKNKNIVKTATYDGKGPWLDFRSHFDACSQINNWTDKEKGLYLAVSLRGQAQGVLGNLTQESRQDFKELVKALEERFSPSNQTELYRTQRDREL</sequence>
<organism evidence="2 3">
    <name type="scientific">Mytilus galloprovincialis</name>
    <name type="common">Mediterranean mussel</name>
    <dbReference type="NCBI Taxonomy" id="29158"/>
    <lineage>
        <taxon>Eukaryota</taxon>
        <taxon>Metazoa</taxon>
        <taxon>Spiralia</taxon>
        <taxon>Lophotrochozoa</taxon>
        <taxon>Mollusca</taxon>
        <taxon>Bivalvia</taxon>
        <taxon>Autobranchia</taxon>
        <taxon>Pteriomorphia</taxon>
        <taxon>Mytilida</taxon>
        <taxon>Mytiloidea</taxon>
        <taxon>Mytilidae</taxon>
        <taxon>Mytilinae</taxon>
        <taxon>Mytilus</taxon>
    </lineage>
</organism>
<accession>A0A8B6H9G2</accession>
<dbReference type="Proteomes" id="UP000596742">
    <property type="component" value="Unassembled WGS sequence"/>
</dbReference>
<dbReference type="OrthoDB" id="10323751at2759"/>
<dbReference type="PANTHER" id="PTHR45823">
    <property type="entry name" value="T-SNARE COILED-COIL HOMOLOGY DOMAIN-CONTAINING PROTEIN"/>
    <property type="match status" value="1"/>
</dbReference>
<keyword evidence="3" id="KW-1185">Reference proteome</keyword>
<dbReference type="AlphaFoldDB" id="A0A8B6H9G2"/>
<proteinExistence type="predicted"/>
<feature type="non-terminal residue" evidence="2">
    <location>
        <position position="266"/>
    </location>
</feature>
<evidence type="ECO:0000313" key="3">
    <source>
        <dbReference type="Proteomes" id="UP000596742"/>
    </source>
</evidence>
<protein>
    <submittedName>
        <fullName evidence="2">Uncharacterized protein</fullName>
    </submittedName>
</protein>
<evidence type="ECO:0000256" key="1">
    <source>
        <dbReference type="SAM" id="MobiDB-lite"/>
    </source>
</evidence>